<accession>A0A380EHL4</accession>
<evidence type="ECO:0000256" key="1">
    <source>
        <dbReference type="SAM" id="Phobius"/>
    </source>
</evidence>
<gene>
    <name evidence="2" type="ORF">NCTC10702_02078</name>
</gene>
<dbReference type="EMBL" id="UHBY01000003">
    <property type="protein sequence ID" value="SUL35007.1"/>
    <property type="molecule type" value="Genomic_DNA"/>
</dbReference>
<organism evidence="2 3">
    <name type="scientific">Staphylococcus aureus</name>
    <dbReference type="NCBI Taxonomy" id="1280"/>
    <lineage>
        <taxon>Bacteria</taxon>
        <taxon>Bacillati</taxon>
        <taxon>Bacillota</taxon>
        <taxon>Bacilli</taxon>
        <taxon>Bacillales</taxon>
        <taxon>Staphylococcaceae</taxon>
        <taxon>Staphylococcus</taxon>
    </lineage>
</organism>
<sequence>MKFLKDTSIAEISSILYLIFPIAGIFFNEVYGPKWLYIISVIVFSLSYLILVIVNNRLNTLMFYILLIIHYFIICYFVFSVHPMLSLFFFYSAFAVPFTFKNNVKKTATNLFILTMIICTIITYLLYNNYFVAMMGLLCRYIVNNAR</sequence>
<feature type="transmembrane region" description="Helical" evidence="1">
    <location>
        <begin position="12"/>
        <end position="29"/>
    </location>
</feature>
<reference evidence="2 3" key="1">
    <citation type="submission" date="2018-06" db="EMBL/GenBank/DDBJ databases">
        <authorList>
            <consortium name="Pathogen Informatics"/>
            <person name="Doyle S."/>
        </authorList>
    </citation>
    <scope>NUCLEOTIDE SEQUENCE [LARGE SCALE GENOMIC DNA]</scope>
    <source>
        <strain evidence="2 3">NCTC10702</strain>
    </source>
</reference>
<dbReference type="AlphaFoldDB" id="A0A380EHL4"/>
<evidence type="ECO:0000313" key="2">
    <source>
        <dbReference type="EMBL" id="SUL35007.1"/>
    </source>
</evidence>
<protein>
    <submittedName>
        <fullName evidence="2">Two-component sensor histidine kinase</fullName>
    </submittedName>
</protein>
<evidence type="ECO:0000313" key="3">
    <source>
        <dbReference type="Proteomes" id="UP000254116"/>
    </source>
</evidence>
<proteinExistence type="predicted"/>
<keyword evidence="1" id="KW-0812">Transmembrane</keyword>
<feature type="transmembrane region" description="Helical" evidence="1">
    <location>
        <begin position="61"/>
        <end position="79"/>
    </location>
</feature>
<keyword evidence="1" id="KW-1133">Transmembrane helix</keyword>
<keyword evidence="1" id="KW-0472">Membrane</keyword>
<name>A0A380EHL4_STAAU</name>
<dbReference type="GO" id="GO:0016301">
    <property type="term" value="F:kinase activity"/>
    <property type="evidence" value="ECO:0007669"/>
    <property type="project" value="UniProtKB-KW"/>
</dbReference>
<keyword evidence="2" id="KW-0418">Kinase</keyword>
<feature type="transmembrane region" description="Helical" evidence="1">
    <location>
        <begin position="35"/>
        <end position="54"/>
    </location>
</feature>
<keyword evidence="2" id="KW-0808">Transferase</keyword>
<feature type="transmembrane region" description="Helical" evidence="1">
    <location>
        <begin position="107"/>
        <end position="127"/>
    </location>
</feature>
<dbReference type="Proteomes" id="UP000254116">
    <property type="component" value="Unassembled WGS sequence"/>
</dbReference>